<evidence type="ECO:0000256" key="8">
    <source>
        <dbReference type="ARBA" id="ARBA00022723"/>
    </source>
</evidence>
<dbReference type="GO" id="GO:0046872">
    <property type="term" value="F:metal ion binding"/>
    <property type="evidence" value="ECO:0007669"/>
    <property type="project" value="UniProtKB-KW"/>
</dbReference>
<dbReference type="PANTHER" id="PTHR30074">
    <property type="entry name" value="FORMATE DEHYDROGENASE, NITRATE-INDUCIBLE, CYTOCHROME B556 FDN SUBUNIT"/>
    <property type="match status" value="1"/>
</dbReference>
<dbReference type="NCBIfam" id="TIGR01583">
    <property type="entry name" value="formate-DH-gamm"/>
    <property type="match status" value="1"/>
</dbReference>
<feature type="region of interest" description="Disordered" evidence="13">
    <location>
        <begin position="77"/>
        <end position="105"/>
    </location>
</feature>
<evidence type="ECO:0000256" key="3">
    <source>
        <dbReference type="ARBA" id="ARBA00010747"/>
    </source>
</evidence>
<dbReference type="Gene3D" id="1.20.950.20">
    <property type="entry name" value="Transmembrane di-heme cytochromes, Chain C"/>
    <property type="match status" value="1"/>
</dbReference>
<feature type="compositionally biased region" description="Polar residues" evidence="13">
    <location>
        <begin position="85"/>
        <end position="98"/>
    </location>
</feature>
<feature type="region of interest" description="Disordered" evidence="13">
    <location>
        <begin position="29"/>
        <end position="64"/>
    </location>
</feature>
<keyword evidence="5" id="KW-1003">Cell membrane</keyword>
<evidence type="ECO:0000256" key="5">
    <source>
        <dbReference type="ARBA" id="ARBA00022475"/>
    </source>
</evidence>
<feature type="transmembrane region" description="Helical" evidence="14">
    <location>
        <begin position="244"/>
        <end position="264"/>
    </location>
</feature>
<evidence type="ECO:0000256" key="2">
    <source>
        <dbReference type="ARBA" id="ARBA00004651"/>
    </source>
</evidence>
<protein>
    <submittedName>
        <fullName evidence="17">Formate dehydrogenase subunit gamma</fullName>
    </submittedName>
</protein>
<evidence type="ECO:0000313" key="18">
    <source>
        <dbReference type="Proteomes" id="UP000630528"/>
    </source>
</evidence>
<comment type="similarity">
    <text evidence="3">Belongs to the formate dehydrogenase gamma subunit family.</text>
</comment>
<proteinExistence type="inferred from homology"/>
<evidence type="ECO:0000256" key="10">
    <source>
        <dbReference type="ARBA" id="ARBA00022989"/>
    </source>
</evidence>
<dbReference type="InterPro" id="IPR006471">
    <property type="entry name" value="Formate_DH_gsu"/>
</dbReference>
<dbReference type="GO" id="GO:0008863">
    <property type="term" value="F:formate dehydrogenase (NAD+) activity"/>
    <property type="evidence" value="ECO:0007669"/>
    <property type="project" value="InterPro"/>
</dbReference>
<evidence type="ECO:0000256" key="11">
    <source>
        <dbReference type="ARBA" id="ARBA00023004"/>
    </source>
</evidence>
<sequence length="417" mass="45107">MRRFLELLAAASLSAALAGGALAQSVNSVPAGGASTTTPPAKVAPEDLPPGATPGAGPGGIQGQNIFEVKPEVKRDASSEPGYLDQTNGQRNRVQPGNNAPMWRGVQRGMEGYSSLPKSEAPEAGVLIQAPVAYPGTRYVTAGEAWREVRNRWLIPYGGALLVIALLALAIFYFVKGPLGHEIGDGPRRIERFTPFERAAHWANAIAFVCLGISGIVMAFGKFFLLPVIGQTLFGYLTYLLKNLHNFAGPLFAVSLVIIFLTFVRDNLPQKGDLRWLLHFGGMLSGKELPSHRFNAGEKVVFWGGVLLLGAIVVASGLVMDKLIPGLVYERRTMQLAHMVHNVSTVLMLVMFFGHIYIGTIGMRGAYTAMRRGTVDDAWAREHHAYWYEDIQAGRVPAQRSKPLIAADGPADNVRPA</sequence>
<dbReference type="GO" id="GO:0015944">
    <property type="term" value="P:formate oxidation"/>
    <property type="evidence" value="ECO:0007669"/>
    <property type="project" value="TreeGrafter"/>
</dbReference>
<dbReference type="GO" id="GO:0022904">
    <property type="term" value="P:respiratory electron transport chain"/>
    <property type="evidence" value="ECO:0007669"/>
    <property type="project" value="InterPro"/>
</dbReference>
<evidence type="ECO:0000259" key="16">
    <source>
        <dbReference type="Pfam" id="PF01292"/>
    </source>
</evidence>
<dbReference type="SUPFAM" id="SSF81342">
    <property type="entry name" value="Transmembrane di-heme cytochromes"/>
    <property type="match status" value="1"/>
</dbReference>
<keyword evidence="10 14" id="KW-1133">Transmembrane helix</keyword>
<keyword evidence="4" id="KW-0813">Transport</keyword>
<feature type="signal peptide" evidence="15">
    <location>
        <begin position="1"/>
        <end position="23"/>
    </location>
</feature>
<dbReference type="GO" id="GO:0005886">
    <property type="term" value="C:plasma membrane"/>
    <property type="evidence" value="ECO:0007669"/>
    <property type="project" value="UniProtKB-SubCell"/>
</dbReference>
<evidence type="ECO:0000256" key="7">
    <source>
        <dbReference type="ARBA" id="ARBA00022692"/>
    </source>
</evidence>
<keyword evidence="7 14" id="KW-0812">Transmembrane</keyword>
<dbReference type="PANTHER" id="PTHR30074:SF6">
    <property type="entry name" value="FORMATE DEHYDROGENASE GAMMA SUBUNIT"/>
    <property type="match status" value="1"/>
</dbReference>
<comment type="subcellular location">
    <subcellularLocation>
        <location evidence="2">Cell membrane</location>
        <topology evidence="2">Multi-pass membrane protein</topology>
    </subcellularLocation>
</comment>
<organism evidence="17 18">
    <name type="scientific">Ramlibacter ginsenosidimutans</name>
    <dbReference type="NCBI Taxonomy" id="502333"/>
    <lineage>
        <taxon>Bacteria</taxon>
        <taxon>Pseudomonadati</taxon>
        <taxon>Pseudomonadota</taxon>
        <taxon>Betaproteobacteria</taxon>
        <taxon>Burkholderiales</taxon>
        <taxon>Comamonadaceae</taxon>
        <taxon>Ramlibacter</taxon>
    </lineage>
</organism>
<dbReference type="GO" id="GO:0009055">
    <property type="term" value="F:electron transfer activity"/>
    <property type="evidence" value="ECO:0007669"/>
    <property type="project" value="InterPro"/>
</dbReference>
<name>A0A934TW46_9BURK</name>
<comment type="cofactor">
    <cofactor evidence="1">
        <name>heme</name>
        <dbReference type="ChEBI" id="CHEBI:30413"/>
    </cofactor>
</comment>
<evidence type="ECO:0000256" key="1">
    <source>
        <dbReference type="ARBA" id="ARBA00001971"/>
    </source>
</evidence>
<evidence type="ECO:0000256" key="9">
    <source>
        <dbReference type="ARBA" id="ARBA00022982"/>
    </source>
</evidence>
<evidence type="ECO:0000256" key="14">
    <source>
        <dbReference type="SAM" id="Phobius"/>
    </source>
</evidence>
<comment type="caution">
    <text evidence="17">The sequence shown here is derived from an EMBL/GenBank/DDBJ whole genome shotgun (WGS) entry which is preliminary data.</text>
</comment>
<dbReference type="GO" id="GO:0009326">
    <property type="term" value="C:formate dehydrogenase complex"/>
    <property type="evidence" value="ECO:0007669"/>
    <property type="project" value="InterPro"/>
</dbReference>
<dbReference type="RefSeq" id="WP_201176308.1">
    <property type="nucleotide sequence ID" value="NZ_JAEPWM010000011.1"/>
</dbReference>
<dbReference type="AlphaFoldDB" id="A0A934TW46"/>
<feature type="transmembrane region" description="Helical" evidence="14">
    <location>
        <begin position="339"/>
        <end position="362"/>
    </location>
</feature>
<feature type="compositionally biased region" description="Polar residues" evidence="13">
    <location>
        <begin position="29"/>
        <end position="39"/>
    </location>
</feature>
<dbReference type="GO" id="GO:0036397">
    <property type="term" value="F:formate dehydrogenase (quinone) activity"/>
    <property type="evidence" value="ECO:0007669"/>
    <property type="project" value="TreeGrafter"/>
</dbReference>
<keyword evidence="8" id="KW-0479">Metal-binding</keyword>
<evidence type="ECO:0000256" key="6">
    <source>
        <dbReference type="ARBA" id="ARBA00022617"/>
    </source>
</evidence>
<dbReference type="Proteomes" id="UP000630528">
    <property type="component" value="Unassembled WGS sequence"/>
</dbReference>
<reference evidence="17" key="2">
    <citation type="submission" date="2021-01" db="EMBL/GenBank/DDBJ databases">
        <authorList>
            <person name="Kang M."/>
        </authorList>
    </citation>
    <scope>NUCLEOTIDE SEQUENCE</scope>
    <source>
        <strain evidence="17">KACC 17527</strain>
    </source>
</reference>
<evidence type="ECO:0000313" key="17">
    <source>
        <dbReference type="EMBL" id="MBK6008637.1"/>
    </source>
</evidence>
<feature type="chain" id="PRO_5036967726" evidence="15">
    <location>
        <begin position="24"/>
        <end position="417"/>
    </location>
</feature>
<keyword evidence="15" id="KW-0732">Signal</keyword>
<feature type="transmembrane region" description="Helical" evidence="14">
    <location>
        <begin position="153"/>
        <end position="175"/>
    </location>
</feature>
<keyword evidence="12 14" id="KW-0472">Membrane</keyword>
<feature type="transmembrane region" description="Helical" evidence="14">
    <location>
        <begin position="202"/>
        <end position="224"/>
    </location>
</feature>
<dbReference type="InterPro" id="IPR051817">
    <property type="entry name" value="FDH_cytochrome_b556_subunit"/>
</dbReference>
<keyword evidence="11" id="KW-0408">Iron</keyword>
<evidence type="ECO:0000256" key="4">
    <source>
        <dbReference type="ARBA" id="ARBA00022448"/>
    </source>
</evidence>
<gene>
    <name evidence="17" type="ORF">JJB11_21250</name>
</gene>
<accession>A0A934TW46</accession>
<dbReference type="EMBL" id="JAEPWM010000011">
    <property type="protein sequence ID" value="MBK6008637.1"/>
    <property type="molecule type" value="Genomic_DNA"/>
</dbReference>
<dbReference type="InterPro" id="IPR016174">
    <property type="entry name" value="Di-haem_cyt_TM"/>
</dbReference>
<dbReference type="Pfam" id="PF01292">
    <property type="entry name" value="Ni_hydr_CYTB"/>
    <property type="match status" value="1"/>
</dbReference>
<reference evidence="17" key="1">
    <citation type="journal article" date="2012" name="J. Microbiol. Biotechnol.">
        <title>Ramlibacter ginsenosidimutans sp. nov., with ginsenoside-converting activity.</title>
        <authorList>
            <person name="Wang L."/>
            <person name="An D.S."/>
            <person name="Kim S.G."/>
            <person name="Jin F.X."/>
            <person name="Kim S.C."/>
            <person name="Lee S.T."/>
            <person name="Im W.T."/>
        </authorList>
    </citation>
    <scope>NUCLEOTIDE SEQUENCE</scope>
    <source>
        <strain evidence="17">KACC 17527</strain>
    </source>
</reference>
<keyword evidence="18" id="KW-1185">Reference proteome</keyword>
<dbReference type="GO" id="GO:0009061">
    <property type="term" value="P:anaerobic respiration"/>
    <property type="evidence" value="ECO:0007669"/>
    <property type="project" value="TreeGrafter"/>
</dbReference>
<evidence type="ECO:0000256" key="12">
    <source>
        <dbReference type="ARBA" id="ARBA00023136"/>
    </source>
</evidence>
<evidence type="ECO:0000256" key="13">
    <source>
        <dbReference type="SAM" id="MobiDB-lite"/>
    </source>
</evidence>
<feature type="transmembrane region" description="Helical" evidence="14">
    <location>
        <begin position="300"/>
        <end position="319"/>
    </location>
</feature>
<keyword evidence="9" id="KW-0249">Electron transport</keyword>
<evidence type="ECO:0000256" key="15">
    <source>
        <dbReference type="SAM" id="SignalP"/>
    </source>
</evidence>
<keyword evidence="6" id="KW-0349">Heme</keyword>
<feature type="domain" description="Cytochrome b561 bacterial/Ni-hydrogenase" evidence="16">
    <location>
        <begin position="192"/>
        <end position="365"/>
    </location>
</feature>
<dbReference type="InterPro" id="IPR011577">
    <property type="entry name" value="Cyt_b561_bac/Ni-Hgenase"/>
</dbReference>